<reference evidence="2" key="1">
    <citation type="submission" date="2005-09" db="EMBL/GenBank/DDBJ databases">
        <authorList>
            <person name="Mural R.J."/>
            <person name="Li P.W."/>
            <person name="Adams M.D."/>
            <person name="Amanatides P.G."/>
            <person name="Baden-Tillson H."/>
            <person name="Barnstead M."/>
            <person name="Chin S.H."/>
            <person name="Dew I."/>
            <person name="Evans C.A."/>
            <person name="Ferriera S."/>
            <person name="Flanigan M."/>
            <person name="Fosler C."/>
            <person name="Glodek A."/>
            <person name="Gu Z."/>
            <person name="Holt R.A."/>
            <person name="Jennings D."/>
            <person name="Kraft C.L."/>
            <person name="Lu F."/>
            <person name="Nguyen T."/>
            <person name="Nusskern D.R."/>
            <person name="Pfannkoch C.M."/>
            <person name="Sitter C."/>
            <person name="Sutton G.G."/>
            <person name="Venter J.C."/>
            <person name="Wang Z."/>
            <person name="Woodage T."/>
            <person name="Zheng X.H."/>
            <person name="Zhong F."/>
        </authorList>
    </citation>
    <scope>NUCLEOTIDE SEQUENCE [LARGE SCALE GENOMIC DNA]</scope>
    <source>
        <strain>BN</strain>
        <strain evidence="2">Sprague-Dawley</strain>
    </source>
</reference>
<evidence type="ECO:0000313" key="2">
    <source>
        <dbReference type="Proteomes" id="UP000234681"/>
    </source>
</evidence>
<organism evidence="1 2">
    <name type="scientific">Rattus norvegicus</name>
    <name type="common">Rat</name>
    <dbReference type="NCBI Taxonomy" id="10116"/>
    <lineage>
        <taxon>Eukaryota</taxon>
        <taxon>Metazoa</taxon>
        <taxon>Chordata</taxon>
        <taxon>Craniata</taxon>
        <taxon>Vertebrata</taxon>
        <taxon>Euteleostomi</taxon>
        <taxon>Mammalia</taxon>
        <taxon>Eutheria</taxon>
        <taxon>Euarchontoglires</taxon>
        <taxon>Glires</taxon>
        <taxon>Rodentia</taxon>
        <taxon>Myomorpha</taxon>
        <taxon>Muroidea</taxon>
        <taxon>Muridae</taxon>
        <taxon>Murinae</taxon>
        <taxon>Rattus</taxon>
    </lineage>
</organism>
<dbReference type="EMBL" id="CH473961">
    <property type="protein sequence ID" value="EDM01003.1"/>
    <property type="molecule type" value="Genomic_DNA"/>
</dbReference>
<dbReference type="AlphaFoldDB" id="A6IH54"/>
<proteinExistence type="predicted"/>
<sequence length="33" mass="4010">MRHALIFFIKTCKILFQEHTTIKKTAYLRVNLM</sequence>
<protein>
    <submittedName>
        <fullName evidence="1">RCG41394</fullName>
    </submittedName>
</protein>
<gene>
    <name evidence="1" type="ORF">rCG_41394</name>
</gene>
<dbReference type="Proteomes" id="UP000234681">
    <property type="component" value="Chromosome 2"/>
</dbReference>
<name>A6IH54_RAT</name>
<evidence type="ECO:0000313" key="1">
    <source>
        <dbReference type="EMBL" id="EDM01003.1"/>
    </source>
</evidence>
<accession>A6IH54</accession>